<dbReference type="Proteomes" id="UP000033057">
    <property type="component" value="Chromosome"/>
</dbReference>
<reference evidence="14 15" key="1">
    <citation type="journal article" date="2015" name="Genome Announc.">
        <title>Complete Genome Sequence of Sulfolobus solfataricus Strain 98/2 and Evolved Derivatives.</title>
        <authorList>
            <person name="McCarthy S."/>
            <person name="Gradnigo J."/>
            <person name="Johnson T."/>
            <person name="Payne S."/>
            <person name="Lipzen A."/>
            <person name="Martin J."/>
            <person name="Schackwitz W."/>
            <person name="Moriyama E."/>
            <person name="Blum P."/>
        </authorList>
    </citation>
    <scope>NUCLEOTIDE SEQUENCE [LARGE SCALE GENOMIC DNA]</scope>
    <source>
        <strain evidence="14">98/2 SULC</strain>
        <strain evidence="2">SARC-B</strain>
        <strain evidence="3">SARC-C</strain>
        <strain evidence="4 16">SULA</strain>
        <strain evidence="15">SULB</strain>
    </source>
</reference>
<dbReference type="EMBL" id="CP033235">
    <property type="protein sequence ID" value="AZF68639.1"/>
    <property type="molecule type" value="Genomic_DNA"/>
</dbReference>
<evidence type="ECO:0000313" key="20">
    <source>
        <dbReference type="Proteomes" id="UP000273194"/>
    </source>
</evidence>
<evidence type="ECO:0000313" key="2">
    <source>
        <dbReference type="EMBL" id="AKA74160.1"/>
    </source>
</evidence>
<dbReference type="EMBL" id="CP033240">
    <property type="protein sequence ID" value="AZF81715.1"/>
    <property type="molecule type" value="Genomic_DNA"/>
</dbReference>
<evidence type="ECO:0000313" key="11">
    <source>
        <dbReference type="EMBL" id="AZF84291.1"/>
    </source>
</evidence>
<dbReference type="EMBL" id="CP033237">
    <property type="protein sequence ID" value="AZF73879.1"/>
    <property type="molecule type" value="Genomic_DNA"/>
</dbReference>
<reference evidence="13" key="3">
    <citation type="submission" date="2016-04" db="EMBL/GenBank/DDBJ databases">
        <authorList>
            <person name="Evans L.H."/>
            <person name="Alamgir A."/>
            <person name="Owens N."/>
            <person name="Weber N.D."/>
            <person name="Virtaneva K."/>
            <person name="Barbian K."/>
            <person name="Babar A."/>
            <person name="Rosenke K."/>
        </authorList>
    </citation>
    <scope>NUCLEOTIDE SEQUENCE</scope>
    <source>
        <strain evidence="13">P1</strain>
    </source>
</reference>
<name>A0A0E3GWR9_SACSO</name>
<accession>A0A0E3GWR9</accession>
<dbReference type="InterPro" id="IPR055346">
    <property type="entry name" value="Fe-S_cluster_assembly_SufBD"/>
</dbReference>
<dbReference type="Proteomes" id="UP000033106">
    <property type="component" value="Chromosome"/>
</dbReference>
<evidence type="ECO:0000313" key="24">
    <source>
        <dbReference type="Proteomes" id="UP000282269"/>
    </source>
</evidence>
<dbReference type="Proteomes" id="UP000269431">
    <property type="component" value="Chromosome"/>
</dbReference>
<dbReference type="Proteomes" id="UP000278715">
    <property type="component" value="Chromosome"/>
</dbReference>
<dbReference type="PANTHER" id="PTHR43575">
    <property type="entry name" value="PROTEIN ABCI7, CHLOROPLASTIC"/>
    <property type="match status" value="1"/>
</dbReference>
<dbReference type="Proteomes" id="UP000275843">
    <property type="component" value="Chromosome"/>
</dbReference>
<dbReference type="EMBL" id="CP033236">
    <property type="protein sequence ID" value="AZF71259.1"/>
    <property type="molecule type" value="Genomic_DNA"/>
</dbReference>
<evidence type="ECO:0000313" key="10">
    <source>
        <dbReference type="EMBL" id="AZF81715.1"/>
    </source>
</evidence>
<evidence type="ECO:0000313" key="12">
    <source>
        <dbReference type="EMBL" id="QPG51110.1"/>
    </source>
</evidence>
<evidence type="ECO:0000313" key="13">
    <source>
        <dbReference type="EMBL" id="SAI84516.1"/>
    </source>
</evidence>
<evidence type="ECO:0000259" key="1">
    <source>
        <dbReference type="Pfam" id="PF01458"/>
    </source>
</evidence>
<evidence type="ECO:0000313" key="19">
    <source>
        <dbReference type="Proteomes" id="UP000269431"/>
    </source>
</evidence>
<dbReference type="InterPro" id="IPR037284">
    <property type="entry name" value="SUF_FeS_clus_asmbl_SufBD_sf"/>
</dbReference>
<evidence type="ECO:0000313" key="14">
    <source>
        <dbReference type="Proteomes" id="UP000033057"/>
    </source>
</evidence>
<evidence type="ECO:0000313" key="6">
    <source>
        <dbReference type="EMBL" id="AZF71259.1"/>
    </source>
</evidence>
<evidence type="ECO:0000313" key="3">
    <source>
        <dbReference type="EMBL" id="AKA76858.1"/>
    </source>
</evidence>
<dbReference type="GeneID" id="1455175"/>
<gene>
    <name evidence="12" type="ORF">HFC64_15900</name>
    <name evidence="13" type="ORF">SSOP1_0962</name>
    <name evidence="4" type="ORF">SULA_1938</name>
    <name evidence="2" type="ORF">SULB_1939</name>
    <name evidence="3" type="ORF">SULC_1937</name>
    <name evidence="5" type="ORF">SULG_09745</name>
    <name evidence="6" type="ORF">SULH_09745</name>
    <name evidence="7" type="ORF">SULI_09745</name>
    <name evidence="8" type="ORF">SULM_09735</name>
    <name evidence="9" type="ORF">SULN_09735</name>
    <name evidence="10" type="ORF">SULO_09745</name>
    <name evidence="11" type="ORF">SULZ_09680</name>
</gene>
<dbReference type="PANTHER" id="PTHR43575:SF1">
    <property type="entry name" value="PROTEIN ABCI7, CHLOROPLASTIC"/>
    <property type="match status" value="1"/>
</dbReference>
<dbReference type="Proteomes" id="UP000033085">
    <property type="component" value="Chromosome"/>
</dbReference>
<dbReference type="KEGG" id="ssof:SULC_1937"/>
<dbReference type="EMBL" id="CP033241">
    <property type="protein sequence ID" value="AZF84291.1"/>
    <property type="molecule type" value="Genomic_DNA"/>
</dbReference>
<dbReference type="EMBL" id="CP050869">
    <property type="protein sequence ID" value="QPG51110.1"/>
    <property type="molecule type" value="Genomic_DNA"/>
</dbReference>
<reference evidence="12 25" key="6">
    <citation type="journal article" date="2020" name="Nat. Commun.">
        <title>The structures of two archaeal type IV pili illuminate evolutionary relationships.</title>
        <authorList>
            <person name="Wang F."/>
            <person name="Baquero D.P."/>
            <person name="Su Z."/>
            <person name="Beltran L.C."/>
            <person name="Prangishvili D."/>
            <person name="Krupovic M."/>
            <person name="Egelman E.H."/>
        </authorList>
    </citation>
    <scope>NUCLEOTIDE SEQUENCE [LARGE SCALE GENOMIC DNA]</scope>
    <source>
        <strain evidence="12 25">POZ149</strain>
    </source>
</reference>
<dbReference type="EMBL" id="CP011056">
    <property type="protein sequence ID" value="AKA76858.1"/>
    <property type="molecule type" value="Genomic_DNA"/>
</dbReference>
<evidence type="ECO:0000313" key="22">
    <source>
        <dbReference type="Proteomes" id="UP000275843"/>
    </source>
</evidence>
<evidence type="ECO:0000313" key="21">
    <source>
        <dbReference type="Proteomes" id="UP000273443"/>
    </source>
</evidence>
<evidence type="ECO:0000313" key="17">
    <source>
        <dbReference type="Proteomes" id="UP000076770"/>
    </source>
</evidence>
<dbReference type="AlphaFoldDB" id="A0A0E3GWR9"/>
<proteinExistence type="predicted"/>
<evidence type="ECO:0000313" key="8">
    <source>
        <dbReference type="EMBL" id="AZF76502.1"/>
    </source>
</evidence>
<evidence type="ECO:0000313" key="15">
    <source>
        <dbReference type="Proteomes" id="UP000033085"/>
    </source>
</evidence>
<dbReference type="GeneID" id="44129858"/>
<dbReference type="InterPro" id="IPR000825">
    <property type="entry name" value="SUF_FeS_clus_asmbl_SufBD_core"/>
</dbReference>
<dbReference type="EMBL" id="CP011055">
    <property type="protein sequence ID" value="AKA74160.1"/>
    <property type="molecule type" value="Genomic_DNA"/>
</dbReference>
<dbReference type="OrthoDB" id="300624at2157"/>
<feature type="domain" description="SUF system FeS cluster assembly SufBD core" evidence="1">
    <location>
        <begin position="138"/>
        <end position="366"/>
    </location>
</feature>
<dbReference type="Proteomes" id="UP000076770">
    <property type="component" value="Chromosome i"/>
</dbReference>
<reference evidence="17" key="2">
    <citation type="submission" date="2016-04" db="EMBL/GenBank/DDBJ databases">
        <authorList>
            <person name="Shah S.A."/>
            <person name="Garrett R.A."/>
        </authorList>
    </citation>
    <scope>NUCLEOTIDE SEQUENCE [LARGE SCALE GENOMIC DNA]</scope>
    <source>
        <strain evidence="17">ATCC 35091 / DSM 1616 / JCM 8930 / NBRC 15331 / P1</strain>
    </source>
</reference>
<evidence type="ECO:0000313" key="5">
    <source>
        <dbReference type="EMBL" id="AZF68639.1"/>
    </source>
</evidence>
<sequence>MQWLKLGVVDIQLAKKVINENFTQDKGEREKAFSLYLSKPYQLIHDSPTIKHYTEWDLYDSLNLTNISRQEVKYNDTANVIEIIDDTIKIPKNDIQIDDLLNDSIISSDEHKLVSLAYSLSRRITINNEGEYYVKHVLNKDKYFSPSHLIINVPNDKQIKVVYEVLNLSESSLITPIISVNIEDNSSLDFQFVNFSSDNSLLFSYIKANIKGTMHSSIFVNGNKMGHVQFSTRLEESSVSEFSSRAFGTHSNKIDVVNNVIHLGQKSVSNGFMKAISNDQAFTVVRGVATIDETAINSSTSIIGRSLVLGKDAKAVVSPMLEVKTGRVVMAKHSAAVSKIDENQIFYLQTRGLSRREAEGIIIRGFIIEEQDPETLKDRIEEILKSLGY</sequence>
<evidence type="ECO:0000313" key="7">
    <source>
        <dbReference type="EMBL" id="AZF73879.1"/>
    </source>
</evidence>
<dbReference type="KEGG" id="ssoa:SULA_1938"/>
<dbReference type="EMBL" id="CP033239">
    <property type="protein sequence ID" value="AZF79111.1"/>
    <property type="molecule type" value="Genomic_DNA"/>
</dbReference>
<dbReference type="EMBL" id="LT549890">
    <property type="protein sequence ID" value="SAI84516.1"/>
    <property type="molecule type" value="Genomic_DNA"/>
</dbReference>
<evidence type="ECO:0000313" key="23">
    <source>
        <dbReference type="Proteomes" id="UP000278715"/>
    </source>
</evidence>
<dbReference type="RefSeq" id="WP_009992360.1">
    <property type="nucleotide sequence ID" value="NZ_CP011055.2"/>
</dbReference>
<protein>
    <submittedName>
        <fullName evidence="13">Fe-S cluster assembly protein SufD</fullName>
    </submittedName>
    <submittedName>
        <fullName evidence="4">SufD family Fe-S cluster assembly protein</fullName>
    </submittedName>
</protein>
<evidence type="ECO:0000313" key="4">
    <source>
        <dbReference type="EMBL" id="AKA79551.1"/>
    </source>
</evidence>
<dbReference type="Proteomes" id="UP000273443">
    <property type="component" value="Chromosome"/>
</dbReference>
<evidence type="ECO:0000313" key="9">
    <source>
        <dbReference type="EMBL" id="AZF79111.1"/>
    </source>
</evidence>
<dbReference type="EMBL" id="CP033238">
    <property type="protein sequence ID" value="AZF76502.1"/>
    <property type="molecule type" value="Genomic_DNA"/>
</dbReference>
<dbReference type="Proteomes" id="UP000267993">
    <property type="component" value="Chromosome"/>
</dbReference>
<dbReference type="KEGG" id="ssol:SULB_1939"/>
<dbReference type="Proteomes" id="UP000273194">
    <property type="component" value="Chromosome"/>
</dbReference>
<dbReference type="Proteomes" id="UP000594632">
    <property type="component" value="Chromosome"/>
</dbReference>
<dbReference type="EMBL" id="CP011057">
    <property type="protein sequence ID" value="AKA79551.1"/>
    <property type="molecule type" value="Genomic_DNA"/>
</dbReference>
<evidence type="ECO:0000313" key="25">
    <source>
        <dbReference type="Proteomes" id="UP000594632"/>
    </source>
</evidence>
<dbReference type="SUPFAM" id="SSF101960">
    <property type="entry name" value="Stabilizer of iron transporter SufD"/>
    <property type="match status" value="1"/>
</dbReference>
<dbReference type="Pfam" id="PF01458">
    <property type="entry name" value="SUFBD_core"/>
    <property type="match status" value="1"/>
</dbReference>
<dbReference type="Proteomes" id="UP000282269">
    <property type="component" value="Chromosome"/>
</dbReference>
<dbReference type="GO" id="GO:0016226">
    <property type="term" value="P:iron-sulfur cluster assembly"/>
    <property type="evidence" value="ECO:0007669"/>
    <property type="project" value="InterPro"/>
</dbReference>
<evidence type="ECO:0000313" key="18">
    <source>
        <dbReference type="Proteomes" id="UP000267993"/>
    </source>
</evidence>
<reference evidence="18 19" key="4">
    <citation type="journal article" date="2018" name="Proc. Natl. Acad. Sci. U.S.A.">
        <title>Nonmutational mechanism of inheritance in the Archaeon Sulfolobus solfataricus.</title>
        <authorList>
            <person name="Payne S."/>
            <person name="McCarthy S."/>
            <person name="Johnson T."/>
            <person name="North E."/>
            <person name="Blum P."/>
        </authorList>
    </citation>
    <scope>NUCLEOTIDE SEQUENCE [LARGE SCALE GENOMIC DNA]</scope>
    <source>
        <strain evidence="6 18">SARC-H</strain>
        <strain evidence="7 22">SARC-I</strain>
        <strain evidence="9 23">SARC-N</strain>
        <strain evidence="10 24">SARC-O</strain>
        <strain evidence="11 19">SUL120</strain>
        <strain evidence="5 20">SULG</strain>
        <strain evidence="8 21">SULM</strain>
    </source>
</reference>
<dbReference type="PATRIC" id="fig|2287.6.peg.1991"/>
<organism evidence="4 16">
    <name type="scientific">Saccharolobus solfataricus</name>
    <name type="common">Sulfolobus solfataricus</name>
    <dbReference type="NCBI Taxonomy" id="2287"/>
    <lineage>
        <taxon>Archaea</taxon>
        <taxon>Thermoproteota</taxon>
        <taxon>Thermoprotei</taxon>
        <taxon>Sulfolobales</taxon>
        <taxon>Sulfolobaceae</taxon>
        <taxon>Saccharolobus</taxon>
    </lineage>
</organism>
<evidence type="ECO:0000313" key="16">
    <source>
        <dbReference type="Proteomes" id="UP000033106"/>
    </source>
</evidence>
<reference evidence="4" key="5">
    <citation type="submission" date="2018-10" db="EMBL/GenBank/DDBJ databases">
        <authorList>
            <person name="McCarthy S."/>
            <person name="Gradnigo J."/>
            <person name="Johnson T."/>
            <person name="Payne S."/>
            <person name="Lipzen A."/>
            <person name="Schackwitz W."/>
            <person name="Martin J."/>
            <person name="Moriyama E."/>
            <person name="Blum P."/>
        </authorList>
    </citation>
    <scope>NUCLEOTIDE SEQUENCE</scope>
    <source>
        <strain evidence="2">SARC-B</strain>
        <strain evidence="3">SARC-C</strain>
        <strain evidence="4">SULA</strain>
    </source>
</reference>